<evidence type="ECO:0000256" key="4">
    <source>
        <dbReference type="SAM" id="MobiDB-lite"/>
    </source>
</evidence>
<dbReference type="SUPFAM" id="SSF48371">
    <property type="entry name" value="ARM repeat"/>
    <property type="match status" value="2"/>
</dbReference>
<proteinExistence type="inferred from homology"/>
<feature type="region of interest" description="Disordered" evidence="4">
    <location>
        <begin position="584"/>
        <end position="605"/>
    </location>
</feature>
<dbReference type="PANTHER" id="PTHR10663:SF333">
    <property type="entry name" value="PROTEIN MON2 HOMOLOG"/>
    <property type="match status" value="1"/>
</dbReference>
<feature type="compositionally biased region" description="Low complexity" evidence="4">
    <location>
        <begin position="584"/>
        <end position="601"/>
    </location>
</feature>
<feature type="region of interest" description="Disordered" evidence="4">
    <location>
        <begin position="505"/>
        <end position="534"/>
    </location>
</feature>
<dbReference type="KEGG" id="ure:UREG_05359"/>
<feature type="domain" description="Mon2 C-terminal" evidence="6">
    <location>
        <begin position="890"/>
        <end position="1126"/>
    </location>
</feature>
<dbReference type="InterPro" id="IPR032691">
    <property type="entry name" value="Mon2/Sec7/BIG1-like_HUS"/>
</dbReference>
<dbReference type="InterPro" id="IPR032629">
    <property type="entry name" value="DCB_dom"/>
</dbReference>
<dbReference type="VEuPathDB" id="FungiDB:UREG_05359"/>
<gene>
    <name evidence="8" type="ORF">UREG_05359</name>
</gene>
<keyword evidence="9" id="KW-1185">Reference proteome</keyword>
<protein>
    <recommendedName>
        <fullName evidence="10">Endosomal peripheral membrane protein</fullName>
    </recommendedName>
</protein>
<feature type="compositionally biased region" description="Basic and acidic residues" evidence="4">
    <location>
        <begin position="380"/>
        <end position="400"/>
    </location>
</feature>
<dbReference type="Pfam" id="PF16206">
    <property type="entry name" value="Mon2_C"/>
    <property type="match status" value="1"/>
</dbReference>
<dbReference type="RefSeq" id="XP_002584670.1">
    <property type="nucleotide sequence ID" value="XM_002584624.1"/>
</dbReference>
<accession>C4JSC0</accession>
<reference evidence="9" key="1">
    <citation type="journal article" date="2009" name="Genome Res.">
        <title>Comparative genomic analyses of the human fungal pathogens Coccidioides and their relatives.</title>
        <authorList>
            <person name="Sharpton T.J."/>
            <person name="Stajich J.E."/>
            <person name="Rounsley S.D."/>
            <person name="Gardner M.J."/>
            <person name="Wortman J.R."/>
            <person name="Jordar V.S."/>
            <person name="Maiti R."/>
            <person name="Kodira C.D."/>
            <person name="Neafsey D.E."/>
            <person name="Zeng Q."/>
            <person name="Hung C.-Y."/>
            <person name="McMahan C."/>
            <person name="Muszewska A."/>
            <person name="Grynberg M."/>
            <person name="Mandel M.A."/>
            <person name="Kellner E.M."/>
            <person name="Barker B.M."/>
            <person name="Galgiani J.N."/>
            <person name="Orbach M.J."/>
            <person name="Kirkland T.N."/>
            <person name="Cole G.T."/>
            <person name="Henn M.R."/>
            <person name="Birren B.W."/>
            <person name="Taylor J.W."/>
        </authorList>
    </citation>
    <scope>NUCLEOTIDE SEQUENCE [LARGE SCALE GENOMIC DNA]</scope>
    <source>
        <strain evidence="9">UAMH 1704</strain>
    </source>
</reference>
<evidence type="ECO:0000256" key="3">
    <source>
        <dbReference type="ARBA" id="ARBA00022927"/>
    </source>
</evidence>
<evidence type="ECO:0000256" key="2">
    <source>
        <dbReference type="ARBA" id="ARBA00022448"/>
    </source>
</evidence>
<dbReference type="OMA" id="AWRLCLN"/>
<dbReference type="PANTHER" id="PTHR10663">
    <property type="entry name" value="GUANYL-NUCLEOTIDE EXCHANGE FACTOR"/>
    <property type="match status" value="1"/>
</dbReference>
<dbReference type="STRING" id="336963.C4JSC0"/>
<organism evidence="8 9">
    <name type="scientific">Uncinocarpus reesii (strain UAMH 1704)</name>
    <dbReference type="NCBI Taxonomy" id="336963"/>
    <lineage>
        <taxon>Eukaryota</taxon>
        <taxon>Fungi</taxon>
        <taxon>Dikarya</taxon>
        <taxon>Ascomycota</taxon>
        <taxon>Pezizomycotina</taxon>
        <taxon>Eurotiomycetes</taxon>
        <taxon>Eurotiomycetidae</taxon>
        <taxon>Onygenales</taxon>
        <taxon>Onygenaceae</taxon>
        <taxon>Uncinocarpus</taxon>
    </lineage>
</organism>
<dbReference type="Pfam" id="PF12783">
    <property type="entry name" value="Sec7-like_HUS"/>
    <property type="match status" value="1"/>
</dbReference>
<feature type="domain" description="Mon2/Sec7/BIG1-like HUS" evidence="5">
    <location>
        <begin position="99"/>
        <end position="253"/>
    </location>
</feature>
<dbReference type="InterPro" id="IPR032817">
    <property type="entry name" value="Mon2_C"/>
</dbReference>
<dbReference type="HOGENOM" id="CLU_001169_1_0_1"/>
<evidence type="ECO:0000259" key="5">
    <source>
        <dbReference type="Pfam" id="PF12783"/>
    </source>
</evidence>
<dbReference type="GO" id="GO:0015031">
    <property type="term" value="P:protein transport"/>
    <property type="evidence" value="ECO:0007669"/>
    <property type="project" value="UniProtKB-KW"/>
</dbReference>
<dbReference type="GO" id="GO:0005794">
    <property type="term" value="C:Golgi apparatus"/>
    <property type="evidence" value="ECO:0007669"/>
    <property type="project" value="UniProtKB-ARBA"/>
</dbReference>
<name>C4JSC0_UNCRE</name>
<dbReference type="InParanoid" id="C4JSC0"/>
<dbReference type="GeneID" id="8440540"/>
<dbReference type="eggNOG" id="KOG1848">
    <property type="taxonomic scope" value="Eukaryota"/>
</dbReference>
<evidence type="ECO:0000313" key="8">
    <source>
        <dbReference type="EMBL" id="EEP80517.1"/>
    </source>
</evidence>
<dbReference type="InterPro" id="IPR016024">
    <property type="entry name" value="ARM-type_fold"/>
</dbReference>
<dbReference type="OrthoDB" id="294853at2759"/>
<keyword evidence="2" id="KW-0813">Transport</keyword>
<evidence type="ECO:0000256" key="1">
    <source>
        <dbReference type="ARBA" id="ARBA00008144"/>
    </source>
</evidence>
<comment type="similarity">
    <text evidence="1">Belongs to the MON2 family.</text>
</comment>
<sequence>MTSLVNLQALVTDVSSGVDVQLKVLQTLPSLFQWHAGSLSGQLLATTLEICATLQNVKTTAVANTAAATLQQLVIAVFDKASKEDASLGKETVNISVANYDAFRLFDDLCRLVEGEKLEYLSIKSLSRIFVLELIESILVNNARVFAHHPEHAYVLRYRLMPLTVRFLSERHNFSFTVRVARILLLLLKSHLDLLAAESEVALSLLIHLLDTDASPPWKRAICMEIFKNLYSEPRLIRLIFRLFDEHKERKSIVKDHMACLVRLAAENPSLIGVSHRSTVPVAPESSGGTIEEQVALEAVVSAGLIGSPSSSTDACGISSQWSLLRAPYIETLDKLEAPNPPETYLYSLVLNCISSFSDSIAKFILPLTVTETKNRRKRQESIASKEESTIDKPNVDRSRTSKSYSVPLNPLDFESHPQVEDVKSIAEMIDACWPAVLATSSTFLYAALDNEFYHNLVRAFQRLAHVAGLLRLKTPRDAFLTTLSKAAVPADMLNSSTIATLPSKPEDHLLSAPASPVPKSPSMSELVHPSTENQRATLNTRNLLCLRALLNLGIALGPTLDSMSWSIILETLQHADVIISTSSTSSLKPSHSSQSSDKSSAPNIESLKENFGNEIYAVRAAASKMFENSQDYPNASLKIFLITILSLSDITEAYKWSEIGKAASTSPAPIGQPGRLHPSKRSTSIALSRSRIQENELTFVLQRTGELLKSNTERLSMAVDDEGIWDILVTNLIAIIQNGQINLTHRSKASEVLNALVLDTVKIGESIEPSSRNQIQLRGFHALMAQISGLYGPERRPNSITRAADFQVHEFALETLKSMLEQCGDSITAGWDMVFALISSVFTTQESKHQNTVPLSSTLPTISDPGTVLARSSKLVRTAYDSLQLVASDFLSLLPTSCLLEMVETFSYFTSQTEDFNISLTTTTFFWNISDFLRGQIGNFAISGEIDITSTEESLAKTASCADSAASRNALWLLLLLRIVHTATDSRTEIRNSAIQTLLRILDHYGQQLASESWHICLNRVLLVMAESVGTRLRKALESTETGSPDRKAWVETTVLVTKGLSSLITNFFGTISHYSDFRQSWSRLLQYFGDILKTKLLELDEATFAGFAEVLSSIKNCQDVGKTAIAGAWSVWANNPPTSEGHDPEAPNQEALRAYLNMYSQIYRLLGSDLDSRQIVTVLKNLQLCVWGSITTRYSLDLERQSEVQKTVIECLKALCLDKPNSQSAIVRYLGRLADSSLTRWSPEQGKEKPTFVAFSKATMKLLSWYLTEKGIQVEVLSEDTLSEAIGHLVNPILNKYAWTGEDREPLLWQIATTTSLDILQISIPSIETEYQNLGRETITKFWLPIVELTRGIVSVDDSVENNVPLATLAENEQFDIAAFHRLLTLIVPSLGSSVIPDKIRREFAFILFKSSLVYPPQRTDPPLEDLKLDPLRDLYHVRSGRTVDAFQTPRIKLSYLLIDTLFNLASAHLPKNEADPKVRTESTQSYISIAKSMSPFLVLRCAMALKSYVADQPLRGLMPQPAVSRKELLHLLRKLDELKSEPAAIPATGLNVRVKPSLDETDAGNDEAKYKKHLGWVYPLIVKGVPVAGREGDDRELLEALTKILDSVASYFILGID</sequence>
<feature type="domain" description="Mon2/Sec7/BIG1-like dimerisation and cyclophilin-binding" evidence="7">
    <location>
        <begin position="8"/>
        <end position="85"/>
    </location>
</feature>
<evidence type="ECO:0000259" key="7">
    <source>
        <dbReference type="Pfam" id="PF16213"/>
    </source>
</evidence>
<evidence type="ECO:0008006" key="10">
    <source>
        <dbReference type="Google" id="ProtNLM"/>
    </source>
</evidence>
<dbReference type="FunCoup" id="C4JSC0">
    <property type="interactions" value="676"/>
</dbReference>
<feature type="region of interest" description="Disordered" evidence="4">
    <location>
        <begin position="376"/>
        <end position="404"/>
    </location>
</feature>
<dbReference type="EMBL" id="CH476617">
    <property type="protein sequence ID" value="EEP80517.1"/>
    <property type="molecule type" value="Genomic_DNA"/>
</dbReference>
<evidence type="ECO:0000313" key="9">
    <source>
        <dbReference type="Proteomes" id="UP000002058"/>
    </source>
</evidence>
<dbReference type="Proteomes" id="UP000002058">
    <property type="component" value="Unassembled WGS sequence"/>
</dbReference>
<evidence type="ECO:0000259" key="6">
    <source>
        <dbReference type="Pfam" id="PF16206"/>
    </source>
</evidence>
<keyword evidence="3" id="KW-0653">Protein transport</keyword>
<dbReference type="Pfam" id="PF16213">
    <property type="entry name" value="DCB"/>
    <property type="match status" value="1"/>
</dbReference>